<feature type="signal peptide" evidence="2">
    <location>
        <begin position="1"/>
        <end position="21"/>
    </location>
</feature>
<dbReference type="RefSeq" id="XP_029739770.1">
    <property type="nucleotide sequence ID" value="XM_029883964.1"/>
</dbReference>
<evidence type="ECO:0000313" key="3">
    <source>
        <dbReference type="EMBL" id="TKY87785.1"/>
    </source>
</evidence>
<dbReference type="OrthoDB" id="2550141at2759"/>
<dbReference type="Proteomes" id="UP000306050">
    <property type="component" value="Chromosome SGRAM_20"/>
</dbReference>
<evidence type="ECO:0000256" key="2">
    <source>
        <dbReference type="SAM" id="SignalP"/>
    </source>
</evidence>
<gene>
    <name evidence="3" type="ORF">EX895_003366</name>
</gene>
<comment type="caution">
    <text evidence="3">The sequence shown here is derived from an EMBL/GenBank/DDBJ whole genome shotgun (WGS) entry which is preliminary data.</text>
</comment>
<evidence type="ECO:0000256" key="1">
    <source>
        <dbReference type="SAM" id="MobiDB-lite"/>
    </source>
</evidence>
<accession>A0A4U7KT65</accession>
<protein>
    <recommendedName>
        <fullName evidence="5">Tyrosinase copper-binding domain-containing protein</fullName>
    </recommendedName>
</protein>
<dbReference type="EMBL" id="SRRM01000012">
    <property type="protein sequence ID" value="TKY87785.1"/>
    <property type="molecule type" value="Genomic_DNA"/>
</dbReference>
<feature type="chain" id="PRO_5020254070" description="Tyrosinase copper-binding domain-containing protein" evidence="2">
    <location>
        <begin position="22"/>
        <end position="622"/>
    </location>
</feature>
<dbReference type="GeneID" id="40726261"/>
<keyword evidence="2" id="KW-0732">Signal</keyword>
<evidence type="ECO:0008006" key="5">
    <source>
        <dbReference type="Google" id="ProtNLM"/>
    </source>
</evidence>
<reference evidence="3 4" key="1">
    <citation type="submission" date="2019-05" db="EMBL/GenBank/DDBJ databases">
        <title>Sporisorium graminicola CBS 10092 draft sequencing and annotation.</title>
        <authorList>
            <person name="Solano-Gonzalez S."/>
            <person name="Caddick M.X."/>
            <person name="Darby A."/>
        </authorList>
    </citation>
    <scope>NUCLEOTIDE SEQUENCE [LARGE SCALE GENOMIC DNA]</scope>
    <source>
        <strain evidence="3 4">CBS 10092</strain>
    </source>
</reference>
<organism evidence="3 4">
    <name type="scientific">Sporisorium graminicola</name>
    <dbReference type="NCBI Taxonomy" id="280036"/>
    <lineage>
        <taxon>Eukaryota</taxon>
        <taxon>Fungi</taxon>
        <taxon>Dikarya</taxon>
        <taxon>Basidiomycota</taxon>
        <taxon>Ustilaginomycotina</taxon>
        <taxon>Ustilaginomycetes</taxon>
        <taxon>Ustilaginales</taxon>
        <taxon>Ustilaginaceae</taxon>
        <taxon>Sporisorium</taxon>
    </lineage>
</organism>
<feature type="region of interest" description="Disordered" evidence="1">
    <location>
        <begin position="562"/>
        <end position="586"/>
    </location>
</feature>
<sequence>MFSYALLLLVLAVIPAWGAGANPDSSKPIIITDPQSSQGFAAYFNLLDRSTGLPRADWEYSQSSRSATALDESKYYDKMYSILKTRGLERLKQAGPISSAAALRSHPNYVDFYDGSHRTPAAYLRLADIIPDNPLSINNPDVAIFMHRTASIFHQTALAQWLEPKQIIRGASLHSSSSNQLAYHTVWEHPLSNKQLFWMSDLKEIYRWPVLPDMERLGYNPSTIQDEIHIYSRAKPPRYYEQVGSFVFRSLVLASSRYMEQFDRDPRSNNEIFNTFALVFSPIDRRQQARPSPWFQAPLFRNFDPDSADKSTRVVLNKYQYRGRLFPDLDRVRYILSTDSSDRPTLIPISIVRPVQVIPSVKFETVITIPEELRKEGAVSFSRIRADTVRLVQDPGVFKIKLGGPSNRYLFGKPRPLGHPLYYVESRGLDREVTSAEDPRAVAAADTAHAESSSRASGVPRRHSIPTTESAIFSYQPHSQDQQAEASLWVSDNHPQSSQHLRDEVARIGALGHNNAPPGYPVAHTYPQAPAYAHPGYGGYGETAVEQMHVDQPVDPGRYVASSHTVQTRPSRPPVRHDSTPANQSPYAPMDPELLREFQQHMDPVEYGWRVWRGWHPGGRIP</sequence>
<dbReference type="AlphaFoldDB" id="A0A4U7KT65"/>
<evidence type="ECO:0000313" key="4">
    <source>
        <dbReference type="Proteomes" id="UP000306050"/>
    </source>
</evidence>
<name>A0A4U7KT65_9BASI</name>
<dbReference type="KEGG" id="sgra:EX895_003366"/>
<keyword evidence="4" id="KW-1185">Reference proteome</keyword>
<proteinExistence type="predicted"/>